<protein>
    <recommendedName>
        <fullName evidence="5">Germination protein, Ger(X)C family</fullName>
    </recommendedName>
</protein>
<dbReference type="Proteomes" id="UP000220904">
    <property type="component" value="Unassembled WGS sequence"/>
</dbReference>
<proteinExistence type="predicted"/>
<sequence length="338" mass="36326">MRASHALRWLAGGILVLWCGVFLRMETTEKSMVRALIVQPNRSGWAVQLLYQFPEAAADASDAVAEIRSCSAEDATLPLALHKAERELPKAANYRLCEYLLFDETASQTDILELEEFLQTEPVSRLSARVFIAAGSGALTEETLPDGLPGSGAEPEEADAAPETLPGALLQAAEDTAARAPHLYECAAGAVIPILKIEENGVTWQKESCLLTAQGSTRLSPNETAMAQLLQERTMPVEFALEGETVTLRRCVVSVEAEGNGFAVTLTGQCRAGTPPVAESVCRQLEALCEETIVRAWQSGADLLRLGAVRALKEGPGAFFTTKNACPEVRASVKMLDL</sequence>
<dbReference type="OrthoDB" id="1862856at2"/>
<organism evidence="3 4">
    <name type="scientific">Faecalibacterium prausnitzii</name>
    <dbReference type="NCBI Taxonomy" id="853"/>
    <lineage>
        <taxon>Bacteria</taxon>
        <taxon>Bacillati</taxon>
        <taxon>Bacillota</taxon>
        <taxon>Clostridia</taxon>
        <taxon>Eubacteriales</taxon>
        <taxon>Oscillospiraceae</taxon>
        <taxon>Faecalibacterium</taxon>
    </lineage>
</organism>
<keyword evidence="2" id="KW-0812">Transmembrane</keyword>
<dbReference type="RefSeq" id="WP_097792302.1">
    <property type="nucleotide sequence ID" value="NZ_NOUV01000014.1"/>
</dbReference>
<keyword evidence="2" id="KW-0472">Membrane</keyword>
<accession>A0A2A7B4V9</accession>
<evidence type="ECO:0000313" key="3">
    <source>
        <dbReference type="EMBL" id="PDX86427.1"/>
    </source>
</evidence>
<comment type="caution">
    <text evidence="3">The sequence shown here is derived from an EMBL/GenBank/DDBJ whole genome shotgun (WGS) entry which is preliminary data.</text>
</comment>
<feature type="region of interest" description="Disordered" evidence="1">
    <location>
        <begin position="141"/>
        <end position="161"/>
    </location>
</feature>
<feature type="transmembrane region" description="Helical" evidence="2">
    <location>
        <begin position="6"/>
        <end position="25"/>
    </location>
</feature>
<reference evidence="3 4" key="1">
    <citation type="journal article" date="2017" name="Front. Microbiol.">
        <title>New Insights into the Diversity of the Genus Faecalibacterium.</title>
        <authorList>
            <person name="Benevides L."/>
            <person name="Burman S."/>
            <person name="Martin R."/>
            <person name="Robert V."/>
            <person name="Thomas M."/>
            <person name="Miquel S."/>
            <person name="Chain F."/>
            <person name="Sokol H."/>
            <person name="Bermudez-Humaran L.G."/>
            <person name="Morrison M."/>
            <person name="Langella P."/>
            <person name="Azevedo V.A."/>
            <person name="Chatel J.M."/>
            <person name="Soares S."/>
        </authorList>
    </citation>
    <scope>NUCLEOTIDE SEQUENCE [LARGE SCALE GENOMIC DNA]</scope>
    <source>
        <strain evidence="3 4">AHMP21</strain>
    </source>
</reference>
<dbReference type="AlphaFoldDB" id="A0A2A7B4V9"/>
<keyword evidence="2" id="KW-1133">Transmembrane helix</keyword>
<evidence type="ECO:0000313" key="4">
    <source>
        <dbReference type="Proteomes" id="UP000220904"/>
    </source>
</evidence>
<evidence type="ECO:0000256" key="1">
    <source>
        <dbReference type="SAM" id="MobiDB-lite"/>
    </source>
</evidence>
<evidence type="ECO:0000256" key="2">
    <source>
        <dbReference type="SAM" id="Phobius"/>
    </source>
</evidence>
<evidence type="ECO:0008006" key="5">
    <source>
        <dbReference type="Google" id="ProtNLM"/>
    </source>
</evidence>
<gene>
    <name evidence="3" type="ORF">CHR60_06665</name>
</gene>
<name>A0A2A7B4V9_9FIRM</name>
<dbReference type="EMBL" id="NOUV01000014">
    <property type="protein sequence ID" value="PDX86427.1"/>
    <property type="molecule type" value="Genomic_DNA"/>
</dbReference>